<keyword evidence="3" id="KW-1185">Reference proteome</keyword>
<dbReference type="GO" id="GO:0016787">
    <property type="term" value="F:hydrolase activity"/>
    <property type="evidence" value="ECO:0007669"/>
    <property type="project" value="UniProtKB-KW"/>
</dbReference>
<dbReference type="InterPro" id="IPR050266">
    <property type="entry name" value="AB_hydrolase_sf"/>
</dbReference>
<reference evidence="2 3" key="1">
    <citation type="submission" date="2023-05" db="EMBL/GenBank/DDBJ databases">
        <authorList>
            <person name="Guo Y."/>
        </authorList>
    </citation>
    <scope>NUCLEOTIDE SEQUENCE [LARGE SCALE GENOMIC DNA]</scope>
    <source>
        <strain evidence="2 3">GR2756</strain>
    </source>
</reference>
<dbReference type="SUPFAM" id="SSF53474">
    <property type="entry name" value="alpha/beta-Hydrolases"/>
    <property type="match status" value="1"/>
</dbReference>
<dbReference type="PRINTS" id="PR00111">
    <property type="entry name" value="ABHYDROLASE"/>
</dbReference>
<dbReference type="Gene3D" id="3.40.50.1820">
    <property type="entry name" value="alpha/beta hydrolase"/>
    <property type="match status" value="1"/>
</dbReference>
<evidence type="ECO:0000313" key="3">
    <source>
        <dbReference type="Proteomes" id="UP001259572"/>
    </source>
</evidence>
<dbReference type="Pfam" id="PF00561">
    <property type="entry name" value="Abhydrolase_1"/>
    <property type="match status" value="1"/>
</dbReference>
<protein>
    <submittedName>
        <fullName evidence="2">Alpha/beta hydrolase</fullName>
    </submittedName>
</protein>
<organism evidence="2 3">
    <name type="scientific">Sphingosinicella rhizophila</name>
    <dbReference type="NCBI Taxonomy" id="3050082"/>
    <lineage>
        <taxon>Bacteria</taxon>
        <taxon>Pseudomonadati</taxon>
        <taxon>Pseudomonadota</taxon>
        <taxon>Alphaproteobacteria</taxon>
        <taxon>Sphingomonadales</taxon>
        <taxon>Sphingosinicellaceae</taxon>
        <taxon>Sphingosinicella</taxon>
    </lineage>
</organism>
<name>A0ABU3Q5K9_9SPHN</name>
<dbReference type="PANTHER" id="PTHR43798">
    <property type="entry name" value="MONOACYLGLYCEROL LIPASE"/>
    <property type="match status" value="1"/>
</dbReference>
<dbReference type="PANTHER" id="PTHR43798:SF33">
    <property type="entry name" value="HYDROLASE, PUTATIVE (AFU_ORTHOLOGUE AFUA_2G14860)-RELATED"/>
    <property type="match status" value="1"/>
</dbReference>
<keyword evidence="2" id="KW-0378">Hydrolase</keyword>
<comment type="caution">
    <text evidence="2">The sequence shown here is derived from an EMBL/GenBank/DDBJ whole genome shotgun (WGS) entry which is preliminary data.</text>
</comment>
<feature type="domain" description="AB hydrolase-1" evidence="1">
    <location>
        <begin position="108"/>
        <end position="227"/>
    </location>
</feature>
<accession>A0ABU3Q5K9</accession>
<dbReference type="InterPro" id="IPR000073">
    <property type="entry name" value="AB_hydrolase_1"/>
</dbReference>
<dbReference type="InterPro" id="IPR029058">
    <property type="entry name" value="AB_hydrolase_fold"/>
</dbReference>
<dbReference type="RefSeq" id="WP_315724967.1">
    <property type="nucleotide sequence ID" value="NZ_JAVUPU010000003.1"/>
</dbReference>
<gene>
    <name evidence="2" type="ORF">RQX22_07030</name>
</gene>
<proteinExistence type="predicted"/>
<evidence type="ECO:0000259" key="1">
    <source>
        <dbReference type="Pfam" id="PF00561"/>
    </source>
</evidence>
<dbReference type="EMBL" id="JAVUPU010000003">
    <property type="protein sequence ID" value="MDT9598695.1"/>
    <property type="molecule type" value="Genomic_DNA"/>
</dbReference>
<evidence type="ECO:0000313" key="2">
    <source>
        <dbReference type="EMBL" id="MDT9598695.1"/>
    </source>
</evidence>
<sequence>MTEQQKLSHLEIPAYERLSGAGIAAGKTIQGNGMAMTRYQSRDRTVLTCCAAAALSLGGCLSASESAVPLRDVGTRGDTPVSESTLIQNRGAKIAFHVTPARASGRGPTIVLDAGGGGDSSYWNDLVPELARRTGARIITYDRAGFGASEERPGPLKIEDAVDDLAQGLKRLGATQNVILVPHSFAGKITTYLARQHPEWISGAVLVDANVPPFFTETMLDRQSKAYAPAIAAMKQSKDQTKQTRSQLALFESFVETARAYHQVAWPAGVPCTVIVAENTPFEDPIDAGAWRNAQAQFAHTSRCKLIVADKSSHDVARDRRDVLIEAVVEMANRVR</sequence>
<dbReference type="Proteomes" id="UP001259572">
    <property type="component" value="Unassembled WGS sequence"/>
</dbReference>